<keyword evidence="8" id="KW-1185">Reference proteome</keyword>
<gene>
    <name evidence="7" type="ORF">D4765_08485</name>
</gene>
<dbReference type="InterPro" id="IPR036922">
    <property type="entry name" value="Rieske_2Fe-2S_sf"/>
</dbReference>
<evidence type="ECO:0000256" key="2">
    <source>
        <dbReference type="ARBA" id="ARBA00022723"/>
    </source>
</evidence>
<organism evidence="7 8">
    <name type="scientific">Subtercola vilae</name>
    <dbReference type="NCBI Taxonomy" id="2056433"/>
    <lineage>
        <taxon>Bacteria</taxon>
        <taxon>Bacillati</taxon>
        <taxon>Actinomycetota</taxon>
        <taxon>Actinomycetes</taxon>
        <taxon>Micrococcales</taxon>
        <taxon>Microbacteriaceae</taxon>
        <taxon>Subtercola</taxon>
    </lineage>
</organism>
<name>A0A4T2C0K5_9MICO</name>
<feature type="region of interest" description="Disordered" evidence="5">
    <location>
        <begin position="174"/>
        <end position="230"/>
    </location>
</feature>
<evidence type="ECO:0000259" key="6">
    <source>
        <dbReference type="PROSITE" id="PS51296"/>
    </source>
</evidence>
<evidence type="ECO:0000256" key="1">
    <source>
        <dbReference type="ARBA" id="ARBA00022714"/>
    </source>
</evidence>
<dbReference type="GO" id="GO:0051537">
    <property type="term" value="F:2 iron, 2 sulfur cluster binding"/>
    <property type="evidence" value="ECO:0007669"/>
    <property type="project" value="UniProtKB-KW"/>
</dbReference>
<dbReference type="Gene3D" id="2.102.10.10">
    <property type="entry name" value="Rieske [2Fe-2S] iron-sulphur domain"/>
    <property type="match status" value="1"/>
</dbReference>
<dbReference type="PROSITE" id="PS51296">
    <property type="entry name" value="RIESKE"/>
    <property type="match status" value="1"/>
</dbReference>
<dbReference type="AlphaFoldDB" id="A0A4T2C0K5"/>
<evidence type="ECO:0000256" key="4">
    <source>
        <dbReference type="ARBA" id="ARBA00023014"/>
    </source>
</evidence>
<sequence>MNAESATQAPAKPSNRLQRYVVCPVAEFPATGRLIVEINGRSIGIFNIRGEFFAMLNRCPHLGGPLCVGQVLNEIQSTGPGNMTLNTGQDLLACPWHNWEFDIRTGQSYWDPKNLHARPFGVEVEAGESVSEQVSAGSVGRIAGPYKAETIEVGVEAEYVVLSLKAQPRASGAGVAAAGGASGKGAPDNPGTAEQQAHACAIPAVVPTSARAQTTINDRAPLTRAPQTEK</sequence>
<dbReference type="GO" id="GO:0016705">
    <property type="term" value="F:oxidoreductase activity, acting on paired donors, with incorporation or reduction of molecular oxygen"/>
    <property type="evidence" value="ECO:0007669"/>
    <property type="project" value="UniProtKB-ARBA"/>
</dbReference>
<dbReference type="OrthoDB" id="9795104at2"/>
<evidence type="ECO:0000256" key="3">
    <source>
        <dbReference type="ARBA" id="ARBA00023004"/>
    </source>
</evidence>
<accession>A0A4T2C0K5</accession>
<evidence type="ECO:0000256" key="5">
    <source>
        <dbReference type="SAM" id="MobiDB-lite"/>
    </source>
</evidence>
<dbReference type="Pfam" id="PF00355">
    <property type="entry name" value="Rieske"/>
    <property type="match status" value="1"/>
</dbReference>
<keyword evidence="4" id="KW-0411">Iron-sulfur</keyword>
<evidence type="ECO:0000313" key="7">
    <source>
        <dbReference type="EMBL" id="TIH37430.1"/>
    </source>
</evidence>
<proteinExistence type="predicted"/>
<keyword evidence="3" id="KW-0408">Iron</keyword>
<reference evidence="7 8" key="1">
    <citation type="journal article" date="2019" name="Microorganisms">
        <title>Systematic Affiliation and Genome Analysis of Subtercola vilae DB165(T) with Particular Emphasis on Cold Adaptation of an Isolate from a High-Altitude Cold Volcano Lake.</title>
        <authorList>
            <person name="Villalobos A.S."/>
            <person name="Wiese J."/>
            <person name="Imhoff J.F."/>
            <person name="Dorador C."/>
            <person name="Keller A."/>
            <person name="Hentschel U."/>
        </authorList>
    </citation>
    <scope>NUCLEOTIDE SEQUENCE [LARGE SCALE GENOMIC DNA]</scope>
    <source>
        <strain evidence="7 8">DB165</strain>
    </source>
</reference>
<keyword evidence="2" id="KW-0479">Metal-binding</keyword>
<dbReference type="Proteomes" id="UP000306192">
    <property type="component" value="Unassembled WGS sequence"/>
</dbReference>
<feature type="domain" description="Rieske" evidence="6">
    <location>
        <begin position="20"/>
        <end position="131"/>
    </location>
</feature>
<keyword evidence="1" id="KW-0001">2Fe-2S</keyword>
<comment type="caution">
    <text evidence="7">The sequence shown here is derived from an EMBL/GenBank/DDBJ whole genome shotgun (WGS) entry which is preliminary data.</text>
</comment>
<evidence type="ECO:0000313" key="8">
    <source>
        <dbReference type="Proteomes" id="UP000306192"/>
    </source>
</evidence>
<dbReference type="EMBL" id="QYRT01000012">
    <property type="protein sequence ID" value="TIH37430.1"/>
    <property type="molecule type" value="Genomic_DNA"/>
</dbReference>
<dbReference type="RefSeq" id="WP_136641856.1">
    <property type="nucleotide sequence ID" value="NZ_QYRT01000012.1"/>
</dbReference>
<dbReference type="GO" id="GO:0004497">
    <property type="term" value="F:monooxygenase activity"/>
    <property type="evidence" value="ECO:0007669"/>
    <property type="project" value="UniProtKB-ARBA"/>
</dbReference>
<dbReference type="GO" id="GO:0046872">
    <property type="term" value="F:metal ion binding"/>
    <property type="evidence" value="ECO:0007669"/>
    <property type="project" value="UniProtKB-KW"/>
</dbReference>
<dbReference type="PANTHER" id="PTHR21496">
    <property type="entry name" value="FERREDOXIN-RELATED"/>
    <property type="match status" value="1"/>
</dbReference>
<dbReference type="InterPro" id="IPR017941">
    <property type="entry name" value="Rieske_2Fe-2S"/>
</dbReference>
<dbReference type="PANTHER" id="PTHR21496:SF23">
    <property type="entry name" value="3-PHENYLPROPIONATE_CINNAMIC ACID DIOXYGENASE FERREDOXIN SUBUNIT"/>
    <property type="match status" value="1"/>
</dbReference>
<protein>
    <submittedName>
        <fullName evidence="7">Rieske (2Fe-2S) protein</fullName>
    </submittedName>
</protein>
<dbReference type="SUPFAM" id="SSF50022">
    <property type="entry name" value="ISP domain"/>
    <property type="match status" value="1"/>
</dbReference>